<dbReference type="PANTHER" id="PTHR46171">
    <property type="entry name" value="GH10160P"/>
    <property type="match status" value="1"/>
</dbReference>
<dbReference type="GO" id="GO:0061630">
    <property type="term" value="F:ubiquitin protein ligase activity"/>
    <property type="evidence" value="ECO:0007669"/>
    <property type="project" value="TreeGrafter"/>
</dbReference>
<keyword evidence="3" id="KW-0862">Zinc</keyword>
<dbReference type="SMART" id="SM00184">
    <property type="entry name" value="RING"/>
    <property type="match status" value="1"/>
</dbReference>
<sequence>SEDSPSPKRQRLSHSVFDYTAASPAPSPPMRPWEMSSNRQPPLARPSQRHFSGERCNTPARNRRSPPVRRQRTRRDCLSRRNSISQDENYHHLSYGQQQAIEEPQTFRPPNISHHMLHPAAHPPQQNTVMVDIHDQIHQGTVPVSYTVTTVAPHGIPLCTGQPIPACSTQQVPGCSVVFSGQHLPVCSVPPPVLQACSVQHLPVPYAAFPPLISSDPFLLHPPHISPHHPPHLPPPGQFVPFQPQQSRSVSNASYPHLHRIGGARWANSADSRLRKQKHFPYQPFMPRRLTGRSRYRSQQPIPPHPYHPSLLPYVLSMLPVPPAVGPAFSFELDVEDGEVENYEALLNLAERLGEAKPRGLTKADIEQLPSYRFNPNNHQSEQTLCVVCMCDFELRQLLRVLPCNHEFHAKCVDKWLKANRTCPICRADASEVHRD</sequence>
<dbReference type="Gene3D" id="3.30.40.10">
    <property type="entry name" value="Zinc/RING finger domain, C3HC4 (zinc finger)"/>
    <property type="match status" value="1"/>
</dbReference>
<feature type="region of interest" description="Disordered" evidence="5">
    <location>
        <begin position="1"/>
        <end position="91"/>
    </location>
</feature>
<dbReference type="PROSITE" id="PS50089">
    <property type="entry name" value="ZF_RING_2"/>
    <property type="match status" value="1"/>
</dbReference>
<evidence type="ECO:0000256" key="4">
    <source>
        <dbReference type="PROSITE-ProRule" id="PRU00175"/>
    </source>
</evidence>
<feature type="non-terminal residue" evidence="7">
    <location>
        <position position="436"/>
    </location>
</feature>
<proteinExistence type="predicted"/>
<evidence type="ECO:0000313" key="7">
    <source>
        <dbReference type="EMBL" id="NXF39552.1"/>
    </source>
</evidence>
<keyword evidence="1" id="KW-0479">Metal-binding</keyword>
<reference evidence="7 8" key="1">
    <citation type="submission" date="2019-09" db="EMBL/GenBank/DDBJ databases">
        <title>Bird 10,000 Genomes (B10K) Project - Family phase.</title>
        <authorList>
            <person name="Zhang G."/>
        </authorList>
    </citation>
    <scope>NUCLEOTIDE SEQUENCE [LARGE SCALE GENOMIC DNA]</scope>
    <source>
        <strain evidence="7">B10K-CU-031-10</strain>
        <tissue evidence="7">Muscle</tissue>
    </source>
</reference>
<dbReference type="AlphaFoldDB" id="A0A7K8TDG8"/>
<dbReference type="CDD" id="cd16679">
    <property type="entry name" value="RING-H2_RNF38"/>
    <property type="match status" value="1"/>
</dbReference>
<organism evidence="7 8">
    <name type="scientific">Nyctibius bracteatus</name>
    <name type="common">Rufous potoo</name>
    <dbReference type="NCBI Taxonomy" id="48426"/>
    <lineage>
        <taxon>Eukaryota</taxon>
        <taxon>Metazoa</taxon>
        <taxon>Chordata</taxon>
        <taxon>Craniata</taxon>
        <taxon>Vertebrata</taxon>
        <taxon>Euteleostomi</taxon>
        <taxon>Archelosauria</taxon>
        <taxon>Archosauria</taxon>
        <taxon>Dinosauria</taxon>
        <taxon>Saurischia</taxon>
        <taxon>Theropoda</taxon>
        <taxon>Coelurosauria</taxon>
        <taxon>Aves</taxon>
        <taxon>Neognathae</taxon>
        <taxon>Neoaves</taxon>
        <taxon>Strisores</taxon>
        <taxon>Caprimulgiformes</taxon>
        <taxon>Nyctibiidae</taxon>
        <taxon>Nyctibius</taxon>
    </lineage>
</organism>
<evidence type="ECO:0000259" key="6">
    <source>
        <dbReference type="PROSITE" id="PS50089"/>
    </source>
</evidence>
<feature type="non-terminal residue" evidence="7">
    <location>
        <position position="1"/>
    </location>
</feature>
<dbReference type="Proteomes" id="UP000538472">
    <property type="component" value="Unassembled WGS sequence"/>
</dbReference>
<dbReference type="InterPro" id="IPR013083">
    <property type="entry name" value="Znf_RING/FYVE/PHD"/>
</dbReference>
<feature type="compositionally biased region" description="Basic residues" evidence="5">
    <location>
        <begin position="61"/>
        <end position="73"/>
    </location>
</feature>
<gene>
    <name evidence="7" type="primary">Rnf38</name>
    <name evidence="7" type="ORF">NYCBRA_R09965</name>
</gene>
<dbReference type="GO" id="GO:0016874">
    <property type="term" value="F:ligase activity"/>
    <property type="evidence" value="ECO:0007669"/>
    <property type="project" value="UniProtKB-KW"/>
</dbReference>
<dbReference type="EMBL" id="VWZB01001768">
    <property type="protein sequence ID" value="NXF39552.1"/>
    <property type="molecule type" value="Genomic_DNA"/>
</dbReference>
<evidence type="ECO:0000256" key="2">
    <source>
        <dbReference type="ARBA" id="ARBA00022771"/>
    </source>
</evidence>
<dbReference type="GO" id="GO:0008270">
    <property type="term" value="F:zinc ion binding"/>
    <property type="evidence" value="ECO:0007669"/>
    <property type="project" value="UniProtKB-KW"/>
</dbReference>
<dbReference type="InterPro" id="IPR001841">
    <property type="entry name" value="Znf_RING"/>
</dbReference>
<evidence type="ECO:0000256" key="1">
    <source>
        <dbReference type="ARBA" id="ARBA00022723"/>
    </source>
</evidence>
<feature type="domain" description="RING-type" evidence="6">
    <location>
        <begin position="386"/>
        <end position="427"/>
    </location>
</feature>
<keyword evidence="8" id="KW-1185">Reference proteome</keyword>
<dbReference type="GO" id="GO:0016567">
    <property type="term" value="P:protein ubiquitination"/>
    <property type="evidence" value="ECO:0007669"/>
    <property type="project" value="TreeGrafter"/>
</dbReference>
<accession>A0A7K8TDG8</accession>
<dbReference type="Pfam" id="PF13639">
    <property type="entry name" value="zf-RING_2"/>
    <property type="match status" value="1"/>
</dbReference>
<dbReference type="PANTHER" id="PTHR46171:SF1">
    <property type="entry name" value="E3 UBIQUITIN-PROTEIN LIGASE RNF38"/>
    <property type="match status" value="1"/>
</dbReference>
<evidence type="ECO:0000313" key="8">
    <source>
        <dbReference type="Proteomes" id="UP000538472"/>
    </source>
</evidence>
<keyword evidence="2 4" id="KW-0863">Zinc-finger</keyword>
<evidence type="ECO:0000256" key="3">
    <source>
        <dbReference type="ARBA" id="ARBA00022833"/>
    </source>
</evidence>
<dbReference type="SUPFAM" id="SSF57850">
    <property type="entry name" value="RING/U-box"/>
    <property type="match status" value="1"/>
</dbReference>
<name>A0A7K8TDG8_9AVES</name>
<dbReference type="FunFam" id="3.30.40.10:FF:000024">
    <property type="entry name" value="RING finger protein 44 isoform X1"/>
    <property type="match status" value="1"/>
</dbReference>
<protein>
    <submittedName>
        <fullName evidence="7">RNF38 ligase</fullName>
    </submittedName>
</protein>
<evidence type="ECO:0000256" key="5">
    <source>
        <dbReference type="SAM" id="MobiDB-lite"/>
    </source>
</evidence>
<comment type="caution">
    <text evidence="7">The sequence shown here is derived from an EMBL/GenBank/DDBJ whole genome shotgun (WGS) entry which is preliminary data.</text>
</comment>
<keyword evidence="7" id="KW-0436">Ligase</keyword>